<dbReference type="PROSITE" id="PS50294">
    <property type="entry name" value="WD_REPEATS_REGION"/>
    <property type="match status" value="4"/>
</dbReference>
<dbReference type="EMBL" id="BAUL01000168">
    <property type="protein sequence ID" value="GAD96581.1"/>
    <property type="molecule type" value="Genomic_DNA"/>
</dbReference>
<dbReference type="AlphaFoldDB" id="V5G3K2"/>
<evidence type="ECO:0000313" key="5">
    <source>
        <dbReference type="EMBL" id="GAD96581.1"/>
    </source>
</evidence>
<dbReference type="Gene3D" id="2.130.10.10">
    <property type="entry name" value="YVTN repeat-like/Quinoprotein amine dehydrogenase"/>
    <property type="match status" value="4"/>
</dbReference>
<dbReference type="OrthoDB" id="1577640at2759"/>
<evidence type="ECO:0000259" key="4">
    <source>
        <dbReference type="Pfam" id="PF24883"/>
    </source>
</evidence>
<dbReference type="InterPro" id="IPR019775">
    <property type="entry name" value="WD40_repeat_CS"/>
</dbReference>
<protein>
    <submittedName>
        <fullName evidence="5">Vegetative incompatibility protein HET-E-1</fullName>
    </submittedName>
</protein>
<sequence length="1116" mass="124847">MEALGSAASIVSVIQITGSLIKICWGYVGEVKDAKDDIQYLIKVVEDLQIVLTKLHSLLDGENGQKLPITQVLSRTILECQWDLERLNEKLHATRPNKKNVGNQKRDKVRKHFNWRSITWPFERKEVEKIVTRIERYKRVFLTALQLDLVNVTARMDRKVDLAKLPTVDEAVFGSYMDQHEDECLEQTRTELLHDTLVWSADINSKFIFWLNGMAGTGKSTIARTIARLLKEEKRLGASFFFKRGEGDRGHSTQFFTTIVKQLVSEFPPLGPLVAKAVEDDPAIGKKSLREQFDTLLLHPLSQLECGDRSLSPLVIVIDALDECEKEQDIRTILALLPGIKSSGPIQLRIFITSRPELPIRLGFKQIHDDDHQDTVLHEIPENIIQQDLMIYFQFRLSAIREEHGLPDGWPGEDITQTLVRMAIPLFIFAATICRFIGDLKWEPDERLGIILQTRLKNDTTPLERTYAPILDNLLSGPLPEIQKSSSMSFKGFAPLQLYCSALVFAPEKSQVRFIFKDNIPNWIRRLPKVDTSWGTVRQTLEMQGGARALAFSSNGKLVAAVSSRNTIELWDATSGLIQQSIAIPHGPLRRRWAFSPDCKLAASIIDESVTVWDTVSCLVRQTFECHDRLSTGAFSSNDKLVALASGETIILWDVNSGLIQQTLKGHTGQVRMIAFSLDGKLIASTAGEAIKLWDASSGLIQHTIESHSFASYGFAAEGVLAFSPDIKLVFSVSENNVELWDINSGRMWEVPKSHDDPVITATFSPEGKLIASGSYHGIINLWDTTSGLIMATIQGYNSLVMALVFSPDSESIASIGVYGPVTLWDTTSVLTQQTSEHQNSMMYPAVSSPNKKFVAFPSSDKTVKLWNVTSGLFQQTFEGWWNRTGPVRWVAFSPDSKLIASVSSESTTVKLWDITSGLVQQTFENHDSPVEYVAFSPDGKLVAAVSHKTVTLWDTTSGLIHLNFRVYDDNDHDHDHYDEKTNYISGVAFSPDTRLIALASSDNTIKLWNTTSGLIQQILTDHSDDNMNTVAFSHDRKLLASASYEGTIKLWDINSGLVKQTIAFDGVILSMQFSPQDEYLETNHGIFNLQSIYTGHGPQHEISLKGGGLWDRCLH</sequence>
<gene>
    <name evidence="5" type="ORF">PVAR5_5239</name>
</gene>
<dbReference type="InterPro" id="IPR001680">
    <property type="entry name" value="WD40_rpt"/>
</dbReference>
<evidence type="ECO:0000256" key="3">
    <source>
        <dbReference type="PROSITE-ProRule" id="PRU00221"/>
    </source>
</evidence>
<dbReference type="SMART" id="SM00320">
    <property type="entry name" value="WD40"/>
    <property type="match status" value="11"/>
</dbReference>
<dbReference type="CDD" id="cd00200">
    <property type="entry name" value="WD40"/>
    <property type="match status" value="2"/>
</dbReference>
<dbReference type="InterPro" id="IPR027417">
    <property type="entry name" value="P-loop_NTPase"/>
</dbReference>
<feature type="repeat" description="WD" evidence="3">
    <location>
        <begin position="540"/>
        <end position="581"/>
    </location>
</feature>
<dbReference type="Gene3D" id="3.40.50.300">
    <property type="entry name" value="P-loop containing nucleotide triphosphate hydrolases"/>
    <property type="match status" value="1"/>
</dbReference>
<dbReference type="Pfam" id="PF24883">
    <property type="entry name" value="NPHP3_N"/>
    <property type="match status" value="1"/>
</dbReference>
<dbReference type="PROSITE" id="PS50082">
    <property type="entry name" value="WD_REPEATS_2"/>
    <property type="match status" value="7"/>
</dbReference>
<dbReference type="InterPro" id="IPR011047">
    <property type="entry name" value="Quinoprotein_ADH-like_sf"/>
</dbReference>
<feature type="repeat" description="WD" evidence="3">
    <location>
        <begin position="978"/>
        <end position="1019"/>
    </location>
</feature>
<dbReference type="InterPro" id="IPR020472">
    <property type="entry name" value="WD40_PAC1"/>
</dbReference>
<feature type="repeat" description="WD" evidence="3">
    <location>
        <begin position="664"/>
        <end position="704"/>
    </location>
</feature>
<dbReference type="Pfam" id="PF00400">
    <property type="entry name" value="WD40"/>
    <property type="match status" value="7"/>
</dbReference>
<dbReference type="PANTHER" id="PTHR44019">
    <property type="entry name" value="WD REPEAT-CONTAINING PROTEIN 55"/>
    <property type="match status" value="1"/>
</dbReference>
<feature type="repeat" description="WD" evidence="3">
    <location>
        <begin position="924"/>
        <end position="959"/>
    </location>
</feature>
<feature type="repeat" description="WD" evidence="3">
    <location>
        <begin position="794"/>
        <end position="835"/>
    </location>
</feature>
<dbReference type="Proteomes" id="UP000018001">
    <property type="component" value="Unassembled WGS sequence"/>
</dbReference>
<dbReference type="SUPFAM" id="SSF50998">
    <property type="entry name" value="Quinoprotein alcohol dehydrogenase-like"/>
    <property type="match status" value="1"/>
</dbReference>
<evidence type="ECO:0000256" key="2">
    <source>
        <dbReference type="ARBA" id="ARBA00022737"/>
    </source>
</evidence>
<reference evidence="6" key="1">
    <citation type="journal article" date="2014" name="Genome Announc.">
        <title>Draft genome sequence of the formaldehyde-resistant fungus Byssochlamys spectabilis No. 5 (anamorph Paecilomyces variotii No. 5) (NBRC109023).</title>
        <authorList>
            <person name="Oka T."/>
            <person name="Ekino K."/>
            <person name="Fukuda K."/>
            <person name="Nomura Y."/>
        </authorList>
    </citation>
    <scope>NUCLEOTIDE SEQUENCE [LARGE SCALE GENOMIC DNA]</scope>
    <source>
        <strain evidence="6">No. 5 / NBRC 109023</strain>
    </source>
</reference>
<name>V5G3K2_BYSSN</name>
<dbReference type="PRINTS" id="PR00320">
    <property type="entry name" value="GPROTEINBRPT"/>
</dbReference>
<comment type="caution">
    <text evidence="5">The sequence shown here is derived from an EMBL/GenBank/DDBJ whole genome shotgun (WGS) entry which is preliminary data.</text>
</comment>
<organism evidence="5 6">
    <name type="scientific">Byssochlamys spectabilis (strain No. 5 / NBRC 109023)</name>
    <name type="common">Paecilomyces variotii</name>
    <dbReference type="NCBI Taxonomy" id="1356009"/>
    <lineage>
        <taxon>Eukaryota</taxon>
        <taxon>Fungi</taxon>
        <taxon>Dikarya</taxon>
        <taxon>Ascomycota</taxon>
        <taxon>Pezizomycotina</taxon>
        <taxon>Eurotiomycetes</taxon>
        <taxon>Eurotiomycetidae</taxon>
        <taxon>Eurotiales</taxon>
        <taxon>Thermoascaceae</taxon>
        <taxon>Paecilomyces</taxon>
    </lineage>
</organism>
<dbReference type="PANTHER" id="PTHR44019:SF8">
    <property type="entry name" value="POC1 CENTRIOLAR PROTEIN HOMOLOG"/>
    <property type="match status" value="1"/>
</dbReference>
<evidence type="ECO:0000256" key="1">
    <source>
        <dbReference type="ARBA" id="ARBA00022574"/>
    </source>
</evidence>
<dbReference type="SUPFAM" id="SSF52540">
    <property type="entry name" value="P-loop containing nucleoside triphosphate hydrolases"/>
    <property type="match status" value="1"/>
</dbReference>
<proteinExistence type="predicted"/>
<dbReference type="InParanoid" id="V5G3K2"/>
<keyword evidence="1 3" id="KW-0853">WD repeat</keyword>
<accession>V5G3K2</accession>
<feature type="domain" description="Nephrocystin 3-like N-terminal" evidence="4">
    <location>
        <begin position="198"/>
        <end position="355"/>
    </location>
</feature>
<feature type="repeat" description="WD" evidence="3">
    <location>
        <begin position="752"/>
        <end position="793"/>
    </location>
</feature>
<keyword evidence="6" id="KW-1185">Reference proteome</keyword>
<dbReference type="InterPro" id="IPR056884">
    <property type="entry name" value="NPHP3-like_N"/>
</dbReference>
<dbReference type="HOGENOM" id="CLU_000288_6_16_1"/>
<keyword evidence="2" id="KW-0677">Repeat</keyword>
<dbReference type="InterPro" id="IPR015943">
    <property type="entry name" value="WD40/YVTN_repeat-like_dom_sf"/>
</dbReference>
<dbReference type="InterPro" id="IPR050505">
    <property type="entry name" value="WDR55/POC1"/>
</dbReference>
<dbReference type="eggNOG" id="KOG4155">
    <property type="taxonomic scope" value="Eukaryota"/>
</dbReference>
<dbReference type="PROSITE" id="PS00678">
    <property type="entry name" value="WD_REPEATS_1"/>
    <property type="match status" value="1"/>
</dbReference>
<evidence type="ECO:0000313" key="6">
    <source>
        <dbReference type="Proteomes" id="UP000018001"/>
    </source>
</evidence>
<feature type="repeat" description="WD" evidence="3">
    <location>
        <begin position="1021"/>
        <end position="1062"/>
    </location>
</feature>